<evidence type="ECO:0000313" key="1">
    <source>
        <dbReference type="EMBL" id="NDL65769.1"/>
    </source>
</evidence>
<keyword evidence="2" id="KW-1185">Reference proteome</keyword>
<protein>
    <submittedName>
        <fullName evidence="1">DUF1367 family protein</fullName>
    </submittedName>
</protein>
<dbReference type="RefSeq" id="WP_162368480.1">
    <property type="nucleotide sequence ID" value="NZ_WUBS01000022.1"/>
</dbReference>
<accession>A0A845SNY0</accession>
<evidence type="ECO:0000313" key="2">
    <source>
        <dbReference type="Proteomes" id="UP000461443"/>
    </source>
</evidence>
<reference evidence="1 2" key="1">
    <citation type="submission" date="2019-12" db="EMBL/GenBank/DDBJ databases">
        <authorList>
            <person name="Lee S.D."/>
        </authorList>
    </citation>
    <scope>NUCLEOTIDE SEQUENCE [LARGE SCALE GENOMIC DNA]</scope>
    <source>
        <strain evidence="1 2">SAP-6</strain>
    </source>
</reference>
<dbReference type="InterPro" id="IPR009797">
    <property type="entry name" value="DUF1367"/>
</dbReference>
<sequence>MPDVSVMKSPRSVSFAKMNETDFKALYKTTNNMLGTFIISKTLTISKPSRTPSHS</sequence>
<comment type="caution">
    <text evidence="1">The sequence shown here is derived from an EMBL/GenBank/DDBJ whole genome shotgun (WGS) entry which is preliminary data.</text>
</comment>
<organism evidence="1 2">
    <name type="scientific">Acerihabitans arboris</name>
    <dbReference type="NCBI Taxonomy" id="2691583"/>
    <lineage>
        <taxon>Bacteria</taxon>
        <taxon>Pseudomonadati</taxon>
        <taxon>Pseudomonadota</taxon>
        <taxon>Gammaproteobacteria</taxon>
        <taxon>Enterobacterales</taxon>
        <taxon>Pectobacteriaceae</taxon>
        <taxon>Acerihabitans</taxon>
    </lineage>
</organism>
<dbReference type="Pfam" id="PF07105">
    <property type="entry name" value="DUF1367"/>
    <property type="match status" value="1"/>
</dbReference>
<name>A0A845SNY0_9GAMM</name>
<dbReference type="Proteomes" id="UP000461443">
    <property type="component" value="Unassembled WGS sequence"/>
</dbReference>
<dbReference type="EMBL" id="WUBS01000022">
    <property type="protein sequence ID" value="NDL65769.1"/>
    <property type="molecule type" value="Genomic_DNA"/>
</dbReference>
<proteinExistence type="predicted"/>
<gene>
    <name evidence="1" type="ORF">GRH90_23835</name>
</gene>
<dbReference type="AlphaFoldDB" id="A0A845SNY0"/>
<reference evidence="1 2" key="2">
    <citation type="submission" date="2020-02" db="EMBL/GenBank/DDBJ databases">
        <title>The new genus of Enterobacteriales.</title>
        <authorList>
            <person name="Kim I.S."/>
        </authorList>
    </citation>
    <scope>NUCLEOTIDE SEQUENCE [LARGE SCALE GENOMIC DNA]</scope>
    <source>
        <strain evidence="1 2">SAP-6</strain>
    </source>
</reference>